<dbReference type="EMBL" id="CCXS01000001">
    <property type="protein sequence ID" value="CEG23160.1"/>
    <property type="molecule type" value="Genomic_DNA"/>
</dbReference>
<feature type="coiled-coil region" evidence="1">
    <location>
        <begin position="248"/>
        <end position="282"/>
    </location>
</feature>
<evidence type="ECO:0000256" key="1">
    <source>
        <dbReference type="SAM" id="Coils"/>
    </source>
</evidence>
<keyword evidence="1" id="KW-0175">Coiled coil</keyword>
<evidence type="ECO:0000313" key="3">
    <source>
        <dbReference type="Proteomes" id="UP000043699"/>
    </source>
</evidence>
<keyword evidence="3" id="KW-1185">Reference proteome</keyword>
<sequence>MSFAPKKARREKQKAVIGFIGASGSGKTVSALLTAYGMMREAYPDASEEEVWEKIGVADTEHGRSLLYANEQFGEVKVGEFLHIDFDPPYSTERYNDAVQALKNAGCEVVIIDSLSHNWQGEGGIIETHAGMSGNSFQNWGKLSTETTSLIKTLTRNNVHILCTLRTKTEYVVEPNEQGKSAPRKIGTKPVQKDEMEYEFMINFVINAEHLAETTKDNTRLFEGNLVRLNEDVGSKLYKWLELGVDIKAEEAAEKAKEDEERAELAKEIRKLEQISEAHKAKVTEFEYKTKAKVEDFNLLLLERAKSLLETIEAPATEEQTN</sequence>
<dbReference type="InterPro" id="IPR027417">
    <property type="entry name" value="P-loop_NTPase"/>
</dbReference>
<organism evidence="2 3">
    <name type="scientific">Planococcus massiliensis</name>
    <dbReference type="NCBI Taxonomy" id="1499687"/>
    <lineage>
        <taxon>Bacteria</taxon>
        <taxon>Bacillati</taxon>
        <taxon>Bacillota</taxon>
        <taxon>Bacilli</taxon>
        <taxon>Bacillales</taxon>
        <taxon>Caryophanaceae</taxon>
        <taxon>Planococcus</taxon>
    </lineage>
</organism>
<dbReference type="SUPFAM" id="SSF52540">
    <property type="entry name" value="P-loop containing nucleoside triphosphate hydrolases"/>
    <property type="match status" value="1"/>
</dbReference>
<proteinExistence type="predicted"/>
<dbReference type="Pfam" id="PF13479">
    <property type="entry name" value="AAA_24"/>
    <property type="match status" value="1"/>
</dbReference>
<dbReference type="Gene3D" id="3.40.50.300">
    <property type="entry name" value="P-loop containing nucleotide triphosphate hydrolases"/>
    <property type="match status" value="1"/>
</dbReference>
<dbReference type="STRING" id="1499687.BN1080_02104"/>
<evidence type="ECO:0000313" key="2">
    <source>
        <dbReference type="EMBL" id="CEG23160.1"/>
    </source>
</evidence>
<gene>
    <name evidence="2" type="ORF">BN1080_02104</name>
</gene>
<name>A0A098EMW5_9BACL</name>
<dbReference type="OrthoDB" id="1625426at2"/>
<protein>
    <recommendedName>
        <fullName evidence="4">AAA+ ATPase domain-containing protein</fullName>
    </recommendedName>
</protein>
<dbReference type="Proteomes" id="UP000043699">
    <property type="component" value="Unassembled WGS sequence"/>
</dbReference>
<dbReference type="AlphaFoldDB" id="A0A098EMW5"/>
<accession>A0A098EMW5</accession>
<reference evidence="2 3" key="1">
    <citation type="submission" date="2014-09" db="EMBL/GenBank/DDBJ databases">
        <authorList>
            <person name="Urmite Genomes Urmite Genomes"/>
        </authorList>
    </citation>
    <scope>NUCLEOTIDE SEQUENCE [LARGE SCALE GENOMIC DNA]</scope>
    <source>
        <strain evidence="2 3">ES2</strain>
    </source>
</reference>
<dbReference type="RefSeq" id="WP_052651947.1">
    <property type="nucleotide sequence ID" value="NZ_CCXS01000001.1"/>
</dbReference>
<evidence type="ECO:0008006" key="4">
    <source>
        <dbReference type="Google" id="ProtNLM"/>
    </source>
</evidence>